<reference evidence="1" key="1">
    <citation type="journal article" date="2015" name="Nature">
        <title>Complex archaea that bridge the gap between prokaryotes and eukaryotes.</title>
        <authorList>
            <person name="Spang A."/>
            <person name="Saw J.H."/>
            <person name="Jorgensen S.L."/>
            <person name="Zaremba-Niedzwiedzka K."/>
            <person name="Martijn J."/>
            <person name="Lind A.E."/>
            <person name="van Eijk R."/>
            <person name="Schleper C."/>
            <person name="Guy L."/>
            <person name="Ettema T.J."/>
        </authorList>
    </citation>
    <scope>NUCLEOTIDE SEQUENCE</scope>
</reference>
<sequence length="246" mass="28756">MPNTKQVISNGNKLKIVVIVRTMNEEKYIEPFCSSYVWADKILVADGGSTDDTVKFASLYDFVEVREFPTIVEKNGHHFNPQGRHVNFLIDWAIEEEGADWIIFDDCDSLPNYALKQQGRLLIETAHYNNYEAVFLYRLYLWGLDKYFPLLNEPGQSMWAWHSDVDVRAREIGDEDGGMTIENIPERENRFYIEPPVCLLHYTWPDEETTKTKLEFYHAVQGEHTKHPLEFAGPLKELPDYAKRFE</sequence>
<evidence type="ECO:0000313" key="1">
    <source>
        <dbReference type="EMBL" id="KKN62762.1"/>
    </source>
</evidence>
<dbReference type="SUPFAM" id="SSF53448">
    <property type="entry name" value="Nucleotide-diphospho-sugar transferases"/>
    <property type="match status" value="1"/>
</dbReference>
<dbReference type="InterPro" id="IPR029044">
    <property type="entry name" value="Nucleotide-diphossugar_trans"/>
</dbReference>
<dbReference type="Gene3D" id="3.90.550.10">
    <property type="entry name" value="Spore Coat Polysaccharide Biosynthesis Protein SpsA, Chain A"/>
    <property type="match status" value="1"/>
</dbReference>
<accession>A0A0F9SKC2</accession>
<organism evidence="1">
    <name type="scientific">marine sediment metagenome</name>
    <dbReference type="NCBI Taxonomy" id="412755"/>
    <lineage>
        <taxon>unclassified sequences</taxon>
        <taxon>metagenomes</taxon>
        <taxon>ecological metagenomes</taxon>
    </lineage>
</organism>
<protein>
    <recommendedName>
        <fullName evidence="2">Glycosyltransferase 2-like domain-containing protein</fullName>
    </recommendedName>
</protein>
<dbReference type="AlphaFoldDB" id="A0A0F9SKC2"/>
<dbReference type="EMBL" id="LAZR01000614">
    <property type="protein sequence ID" value="KKN62762.1"/>
    <property type="molecule type" value="Genomic_DNA"/>
</dbReference>
<comment type="caution">
    <text evidence="1">The sequence shown here is derived from an EMBL/GenBank/DDBJ whole genome shotgun (WGS) entry which is preliminary data.</text>
</comment>
<proteinExistence type="predicted"/>
<name>A0A0F9SKC2_9ZZZZ</name>
<gene>
    <name evidence="1" type="ORF">LCGC14_0508810</name>
</gene>
<evidence type="ECO:0008006" key="2">
    <source>
        <dbReference type="Google" id="ProtNLM"/>
    </source>
</evidence>